<evidence type="ECO:0000256" key="2">
    <source>
        <dbReference type="SAM" id="SignalP"/>
    </source>
</evidence>
<dbReference type="InterPro" id="IPR021731">
    <property type="entry name" value="AMIN_dom"/>
</dbReference>
<dbReference type="RefSeq" id="WP_146974334.1">
    <property type="nucleotide sequence ID" value="NZ_VOSL01000044.1"/>
</dbReference>
<name>A0A5C6X3K6_9DELT</name>
<evidence type="ECO:0000259" key="3">
    <source>
        <dbReference type="Pfam" id="PF11741"/>
    </source>
</evidence>
<feature type="domain" description="AMIN" evidence="3">
    <location>
        <begin position="142"/>
        <end position="235"/>
    </location>
</feature>
<dbReference type="AlphaFoldDB" id="A0A5C6X3K6"/>
<feature type="compositionally biased region" description="Acidic residues" evidence="1">
    <location>
        <begin position="64"/>
        <end position="74"/>
    </location>
</feature>
<protein>
    <recommendedName>
        <fullName evidence="3">AMIN domain-containing protein</fullName>
    </recommendedName>
</protein>
<dbReference type="OrthoDB" id="5501701at2"/>
<evidence type="ECO:0000313" key="5">
    <source>
        <dbReference type="Proteomes" id="UP000321046"/>
    </source>
</evidence>
<keyword evidence="2" id="KW-0732">Signal</keyword>
<dbReference type="Proteomes" id="UP000321046">
    <property type="component" value="Unassembled WGS sequence"/>
</dbReference>
<dbReference type="EMBL" id="VOSL01000044">
    <property type="protein sequence ID" value="TXD36383.1"/>
    <property type="molecule type" value="Genomic_DNA"/>
</dbReference>
<dbReference type="Pfam" id="PF11741">
    <property type="entry name" value="AMIN"/>
    <property type="match status" value="1"/>
</dbReference>
<comment type="caution">
    <text evidence="4">The sequence shown here is derived from an EMBL/GenBank/DDBJ whole genome shotgun (WGS) entry which is preliminary data.</text>
</comment>
<sequence>MKTPRMLMIAATLAMTAASVDAQAQTIKRYDDAGDGSQSQIYIPGMPVPQPAQPASGGEGGGEAQEEAAEEGEDVGSYQISLYGTRSENMRRAEAAQMANRPAGELYRGVIPGTRDELPHLSDARREGARSDRPNQLTWVGFQPEEARTRVFFQSPRPMRYRVNRGAGEGPSVVLVFENAEIPARNFSRFIDASYFGREVTRIDAREVGGDVEVTISLREQVEPQVNTQGEYLYVDFPYQGSESEQASAE</sequence>
<proteinExistence type="predicted"/>
<organism evidence="4 5">
    <name type="scientific">Lujinxingia vulgaris</name>
    <dbReference type="NCBI Taxonomy" id="2600176"/>
    <lineage>
        <taxon>Bacteria</taxon>
        <taxon>Deltaproteobacteria</taxon>
        <taxon>Bradymonadales</taxon>
        <taxon>Lujinxingiaceae</taxon>
        <taxon>Lujinxingia</taxon>
    </lineage>
</organism>
<evidence type="ECO:0000256" key="1">
    <source>
        <dbReference type="SAM" id="MobiDB-lite"/>
    </source>
</evidence>
<feature type="signal peptide" evidence="2">
    <location>
        <begin position="1"/>
        <end position="24"/>
    </location>
</feature>
<evidence type="ECO:0000313" key="4">
    <source>
        <dbReference type="EMBL" id="TXD36383.1"/>
    </source>
</evidence>
<reference evidence="4 5" key="1">
    <citation type="submission" date="2019-08" db="EMBL/GenBank/DDBJ databases">
        <title>Bradymonadales sp. TMQ2.</title>
        <authorList>
            <person name="Liang Q."/>
        </authorList>
    </citation>
    <scope>NUCLEOTIDE SEQUENCE [LARGE SCALE GENOMIC DNA]</scope>
    <source>
        <strain evidence="4 5">TMQ2</strain>
    </source>
</reference>
<gene>
    <name evidence="4" type="ORF">FRC96_09900</name>
</gene>
<feature type="chain" id="PRO_5023076722" description="AMIN domain-containing protein" evidence="2">
    <location>
        <begin position="25"/>
        <end position="250"/>
    </location>
</feature>
<feature type="region of interest" description="Disordered" evidence="1">
    <location>
        <begin position="47"/>
        <end position="74"/>
    </location>
</feature>
<accession>A0A5C6X3K6</accession>